<accession>T0MF73</accession>
<proteinExistence type="predicted"/>
<organism evidence="1 2">
    <name type="scientific">Vairimorpha apis BRL 01</name>
    <dbReference type="NCBI Taxonomy" id="1037528"/>
    <lineage>
        <taxon>Eukaryota</taxon>
        <taxon>Fungi</taxon>
        <taxon>Fungi incertae sedis</taxon>
        <taxon>Microsporidia</taxon>
        <taxon>Nosematidae</taxon>
        <taxon>Vairimorpha</taxon>
    </lineage>
</organism>
<dbReference type="Proteomes" id="UP000053780">
    <property type="component" value="Unassembled WGS sequence"/>
</dbReference>
<dbReference type="VEuPathDB" id="MicrosporidiaDB:NAPIS_ORF00700"/>
<evidence type="ECO:0000313" key="2">
    <source>
        <dbReference type="Proteomes" id="UP000053780"/>
    </source>
</evidence>
<evidence type="ECO:0000313" key="1">
    <source>
        <dbReference type="EMBL" id="EQB61726.1"/>
    </source>
</evidence>
<dbReference type="AlphaFoldDB" id="T0MF73"/>
<keyword evidence="2" id="KW-1185">Reference proteome</keyword>
<name>T0MF73_9MICR</name>
<gene>
    <name evidence="1" type="ORF">NAPIS_ORF00700</name>
</gene>
<sequence>MKLIQNGSYDLSQNVLNFKYDKSQKYSDLKNDDHLNCAQIIESDKANVNNYSSITDNYSNLDNTHDKNFVIDEFPDESKEKIENFNSKIKKLYNNRQSLSSKFRANKRDKLHIKEKQITEL</sequence>
<dbReference type="HOGENOM" id="CLU_2038706_0_0_1"/>
<protein>
    <submittedName>
        <fullName evidence="1">Uncharacterized protein</fullName>
    </submittedName>
</protein>
<dbReference type="EMBL" id="KE647101">
    <property type="protein sequence ID" value="EQB61726.1"/>
    <property type="molecule type" value="Genomic_DNA"/>
</dbReference>
<reference evidence="1 2" key="1">
    <citation type="journal article" date="2013" name="BMC Genomics">
        <title>Genome sequencing and comparative genomics of honey bee microsporidia, Nosema apis reveal novel insights into host-parasite interactions.</title>
        <authorList>
            <person name="Chen Yp."/>
            <person name="Pettis J.S."/>
            <person name="Zhao Y."/>
            <person name="Liu X."/>
            <person name="Tallon L.J."/>
            <person name="Sadzewicz L.D."/>
            <person name="Li R."/>
            <person name="Zheng H."/>
            <person name="Huang S."/>
            <person name="Zhang X."/>
            <person name="Hamilton M.C."/>
            <person name="Pernal S.F."/>
            <person name="Melathopoulos A.P."/>
            <person name="Yan X."/>
            <person name="Evans J.D."/>
        </authorList>
    </citation>
    <scope>NUCLEOTIDE SEQUENCE [LARGE SCALE GENOMIC DNA]</scope>
    <source>
        <strain evidence="1 2">BRL 01</strain>
    </source>
</reference>